<dbReference type="SUPFAM" id="SSF53955">
    <property type="entry name" value="Lysozyme-like"/>
    <property type="match status" value="1"/>
</dbReference>
<evidence type="ECO:0000256" key="1">
    <source>
        <dbReference type="PIRNR" id="PIRNR036551"/>
    </source>
</evidence>
<keyword evidence="1" id="KW-0378">Hydrolase</keyword>
<dbReference type="Gene3D" id="3.30.386.10">
    <property type="entry name" value="Chitosanase, subunit A, domain 2"/>
    <property type="match status" value="1"/>
</dbReference>
<comment type="caution">
    <text evidence="2">The sequence shown here is derived from an EMBL/GenBank/DDBJ whole genome shotgun (WGS) entry which is preliminary data.</text>
</comment>
<dbReference type="PIRSF" id="PIRSF036551">
    <property type="entry name" value="Chitosanase"/>
    <property type="match status" value="1"/>
</dbReference>
<dbReference type="EC" id="3.2.1.132" evidence="1"/>
<organism evidence="2 3">
    <name type="scientific">Lapidilactobacillus gannanensis</name>
    <dbReference type="NCBI Taxonomy" id="2486002"/>
    <lineage>
        <taxon>Bacteria</taxon>
        <taxon>Bacillati</taxon>
        <taxon>Bacillota</taxon>
        <taxon>Bacilli</taxon>
        <taxon>Lactobacillales</taxon>
        <taxon>Lactobacillaceae</taxon>
        <taxon>Lapidilactobacillus</taxon>
    </lineage>
</organism>
<evidence type="ECO:0000313" key="3">
    <source>
        <dbReference type="Proteomes" id="UP001597191"/>
    </source>
</evidence>
<accession>A0ABW4BMX7</accession>
<dbReference type="EMBL" id="JBHTOH010000081">
    <property type="protein sequence ID" value="MFD1411567.1"/>
    <property type="molecule type" value="Genomic_DNA"/>
</dbReference>
<comment type="catalytic activity">
    <reaction evidence="1">
        <text>Endohydrolysis of beta-(1-&gt;4)-linkages between D-glucosamine residues in a partly acetylated chitosan.</text>
        <dbReference type="EC" id="3.2.1.132"/>
    </reaction>
</comment>
<dbReference type="Proteomes" id="UP001597191">
    <property type="component" value="Unassembled WGS sequence"/>
</dbReference>
<dbReference type="RefSeq" id="WP_125650745.1">
    <property type="nucleotide sequence ID" value="NZ_JBHTOH010000081.1"/>
</dbReference>
<dbReference type="Pfam" id="PF01374">
    <property type="entry name" value="Glyco_hydro_46"/>
    <property type="match status" value="1"/>
</dbReference>
<gene>
    <name evidence="2" type="ORF">ACFQ4R_08225</name>
</gene>
<dbReference type="PROSITE" id="PS60000">
    <property type="entry name" value="CHITOSANASE_46_80"/>
    <property type="match status" value="1"/>
</dbReference>
<dbReference type="CDD" id="cd00978">
    <property type="entry name" value="chitosanase_GH46"/>
    <property type="match status" value="1"/>
</dbReference>
<dbReference type="InterPro" id="IPR023346">
    <property type="entry name" value="Lysozyme-like_dom_sf"/>
</dbReference>
<keyword evidence="1" id="KW-0326">Glycosidase</keyword>
<dbReference type="InterPro" id="IPR023099">
    <property type="entry name" value="Glyco_hydro_46_N"/>
</dbReference>
<comment type="subcellular location">
    <subcellularLocation>
        <location evidence="1">Secreted</location>
    </subcellularLocation>
</comment>
<comment type="similarity">
    <text evidence="1">Belongs to the glycosyl hydrolase 46 family.</text>
</comment>
<reference evidence="3" key="1">
    <citation type="journal article" date="2019" name="Int. J. Syst. Evol. Microbiol.">
        <title>The Global Catalogue of Microorganisms (GCM) 10K type strain sequencing project: providing services to taxonomists for standard genome sequencing and annotation.</title>
        <authorList>
            <consortium name="The Broad Institute Genomics Platform"/>
            <consortium name="The Broad Institute Genome Sequencing Center for Infectious Disease"/>
            <person name="Wu L."/>
            <person name="Ma J."/>
        </authorList>
    </citation>
    <scope>NUCLEOTIDE SEQUENCE [LARGE SCALE GENOMIC DNA]</scope>
    <source>
        <strain evidence="3">CCM 8937</strain>
    </source>
</reference>
<comment type="function">
    <text evidence="1">Aids in the defense against invading fungal pathogens by degrading their cell wall chitosan.</text>
</comment>
<dbReference type="Gene3D" id="1.20.141.10">
    <property type="entry name" value="Chitosanase, subunit A, domain 1"/>
    <property type="match status" value="1"/>
</dbReference>
<keyword evidence="1" id="KW-0964">Secreted</keyword>
<keyword evidence="3" id="KW-1185">Reference proteome</keyword>
<protein>
    <recommendedName>
        <fullName evidence="1">Chitosanase</fullName>
        <ecNumber evidence="1">3.2.1.132</ecNumber>
    </recommendedName>
</protein>
<name>A0ABW4BMX7_9LACO</name>
<evidence type="ECO:0000313" key="2">
    <source>
        <dbReference type="EMBL" id="MFD1411567.1"/>
    </source>
</evidence>
<dbReference type="InterPro" id="IPR000400">
    <property type="entry name" value="Glyco_hydro_46"/>
</dbReference>
<sequence>MKVKWRYLSIVLLLFVLVVGVVSNHQQQPVNYHSHQTIQTGVLRDTTFSLVASAENSTTHYQQQYGYIEDIGDGRGYTAGIIGFTSATGDLRQVIQRYAKLRPHNKLVAFLPALKKVQGSASHRGLGNKFVQAWRQAAPDTKLIQAQNDILNQQYLKPALQAAKADDLGPLGQYIYYDALVVHGPGDDRSSFGGIRQKALQQAKSPRQGGTQRHYLQTFLRCRAKIMRQETAHQDLSRLKVQEALLKQHNYTLQRPLIWTMYGDHYHLKIR</sequence>
<proteinExistence type="inferred from homology"/>